<sequence>MINVDVEREVVAKVEKSILCKNYEDICYEIGKFIENITSDIYYDNTNSQPKNAKTAIDFLINKEIISRPLGFKLHVVRELRNVVVHNLPYKITLIDARASVDTLNQTIEWLHQGYLAQKWYLIVKRFDEAEKLLLSDYSNSDENQIHPKINNAIIIVYSALEEALSLKKINLSLQSNDCENIFSNVELLAKHGINVRSNSWEKLTSMRNRMVHGTNLGNVNTKIESLNFLLPDLRTVLKTLNPLDLEIEEISYAKVSIDVV</sequence>
<dbReference type="EMBL" id="CP009526">
    <property type="protein sequence ID" value="AKB51772.1"/>
    <property type="molecule type" value="Genomic_DNA"/>
</dbReference>
<dbReference type="HOGENOM" id="CLU_093037_0_0_2"/>
<dbReference type="PATRIC" id="fig|1434109.4.peg.3277"/>
<accession>A0A0E3QN42</accession>
<evidence type="ECO:0000313" key="2">
    <source>
        <dbReference type="Proteomes" id="UP000033038"/>
    </source>
</evidence>
<reference evidence="1 2" key="1">
    <citation type="submission" date="2014-07" db="EMBL/GenBank/DDBJ databases">
        <title>Methanogenic archaea and the global carbon cycle.</title>
        <authorList>
            <person name="Henriksen J.R."/>
            <person name="Luke J."/>
            <person name="Reinhart S."/>
            <person name="Benedict M.N."/>
            <person name="Youngblut N.D."/>
            <person name="Metcalf M.E."/>
            <person name="Whitaker R.J."/>
            <person name="Metcalf W.W."/>
        </authorList>
    </citation>
    <scope>NUCLEOTIDE SEQUENCE [LARGE SCALE GENOMIC DNA]</scope>
    <source>
        <strain evidence="1 2">Wiesmoor</strain>
    </source>
</reference>
<proteinExistence type="predicted"/>
<name>A0A0E3QN42_METBA</name>
<gene>
    <name evidence="1" type="ORF">MSBRW_2519</name>
</gene>
<protein>
    <submittedName>
        <fullName evidence="1">Uncharacterized protein</fullName>
    </submittedName>
</protein>
<dbReference type="KEGG" id="mbw:MSBRW_2519"/>
<dbReference type="Proteomes" id="UP000033038">
    <property type="component" value="Chromosome"/>
</dbReference>
<dbReference type="GeneID" id="24824078"/>
<dbReference type="RefSeq" id="WP_011307199.1">
    <property type="nucleotide sequence ID" value="NZ_CP009526.1"/>
</dbReference>
<evidence type="ECO:0000313" key="1">
    <source>
        <dbReference type="EMBL" id="AKB51772.1"/>
    </source>
</evidence>
<organism evidence="1 2">
    <name type="scientific">Methanosarcina barkeri str. Wiesmoor</name>
    <dbReference type="NCBI Taxonomy" id="1434109"/>
    <lineage>
        <taxon>Archaea</taxon>
        <taxon>Methanobacteriati</taxon>
        <taxon>Methanobacteriota</taxon>
        <taxon>Stenosarchaea group</taxon>
        <taxon>Methanomicrobia</taxon>
        <taxon>Methanosarcinales</taxon>
        <taxon>Methanosarcinaceae</taxon>
        <taxon>Methanosarcina</taxon>
    </lineage>
</organism>
<dbReference type="AlphaFoldDB" id="A0A0E3QN42"/>